<gene>
    <name evidence="1" type="ORF">EW146_g3535</name>
</gene>
<proteinExistence type="predicted"/>
<organism evidence="1 2">
    <name type="scientific">Bondarzewia mesenterica</name>
    <dbReference type="NCBI Taxonomy" id="1095465"/>
    <lineage>
        <taxon>Eukaryota</taxon>
        <taxon>Fungi</taxon>
        <taxon>Dikarya</taxon>
        <taxon>Basidiomycota</taxon>
        <taxon>Agaricomycotina</taxon>
        <taxon>Agaricomycetes</taxon>
        <taxon>Russulales</taxon>
        <taxon>Bondarzewiaceae</taxon>
        <taxon>Bondarzewia</taxon>
    </lineage>
</organism>
<accession>A0A4S4LX86</accession>
<dbReference type="Proteomes" id="UP000310158">
    <property type="component" value="Unassembled WGS sequence"/>
</dbReference>
<dbReference type="AlphaFoldDB" id="A0A4S4LX86"/>
<dbReference type="InterPro" id="IPR043519">
    <property type="entry name" value="NT_sf"/>
</dbReference>
<comment type="caution">
    <text evidence="1">The sequence shown here is derived from an EMBL/GenBank/DDBJ whole genome shotgun (WGS) entry which is preliminary data.</text>
</comment>
<sequence>MSEVPSGRPTTQEIRTIAKRTCHILQRNDLPCCLMGSAAAWLWGTTRTPNDIDVVVITEQFDPEYIKQLLVEEDDRFYLIPSRRRGAAYEVLWCRLPGFRTSRRACKVDILIPGILNIPWINDDELRYISNIPVMPLLCLLVLKTQGWWDNRTSFRQDLRNKESGDIADVMGLLTVASDRGVDIRDAPEYMRPDLLNIG</sequence>
<reference evidence="1 2" key="1">
    <citation type="submission" date="2019-02" db="EMBL/GenBank/DDBJ databases">
        <title>Genome sequencing of the rare red list fungi Bondarzewia mesenterica.</title>
        <authorList>
            <person name="Buettner E."/>
            <person name="Kellner H."/>
        </authorList>
    </citation>
    <scope>NUCLEOTIDE SEQUENCE [LARGE SCALE GENOMIC DNA]</scope>
    <source>
        <strain evidence="1 2">DSM 108281</strain>
    </source>
</reference>
<keyword evidence="2" id="KW-1185">Reference proteome</keyword>
<evidence type="ECO:0000313" key="1">
    <source>
        <dbReference type="EMBL" id="THH17234.1"/>
    </source>
</evidence>
<name>A0A4S4LX86_9AGAM</name>
<protein>
    <submittedName>
        <fullName evidence="1">Uncharacterized protein</fullName>
    </submittedName>
</protein>
<dbReference type="Gene3D" id="3.30.460.40">
    <property type="match status" value="1"/>
</dbReference>
<dbReference type="SUPFAM" id="SSF81301">
    <property type="entry name" value="Nucleotidyltransferase"/>
    <property type="match status" value="1"/>
</dbReference>
<dbReference type="EMBL" id="SGPL01000119">
    <property type="protein sequence ID" value="THH17234.1"/>
    <property type="molecule type" value="Genomic_DNA"/>
</dbReference>
<evidence type="ECO:0000313" key="2">
    <source>
        <dbReference type="Proteomes" id="UP000310158"/>
    </source>
</evidence>
<dbReference type="OrthoDB" id="3133286at2759"/>